<feature type="region of interest" description="Disordered" evidence="1">
    <location>
        <begin position="142"/>
        <end position="163"/>
    </location>
</feature>
<name>A0A8S1JW84_9CILI</name>
<feature type="compositionally biased region" description="Polar residues" evidence="1">
    <location>
        <begin position="143"/>
        <end position="163"/>
    </location>
</feature>
<protein>
    <submittedName>
        <fullName evidence="2">Uncharacterized protein</fullName>
    </submittedName>
</protein>
<keyword evidence="3" id="KW-1185">Reference proteome</keyword>
<dbReference type="AlphaFoldDB" id="A0A8S1JW84"/>
<proteinExistence type="predicted"/>
<evidence type="ECO:0000313" key="2">
    <source>
        <dbReference type="EMBL" id="CAD8046843.1"/>
    </source>
</evidence>
<organism evidence="2 3">
    <name type="scientific">Paramecium sonneborni</name>
    <dbReference type="NCBI Taxonomy" id="65129"/>
    <lineage>
        <taxon>Eukaryota</taxon>
        <taxon>Sar</taxon>
        <taxon>Alveolata</taxon>
        <taxon>Ciliophora</taxon>
        <taxon>Intramacronucleata</taxon>
        <taxon>Oligohymenophorea</taxon>
        <taxon>Peniculida</taxon>
        <taxon>Parameciidae</taxon>
        <taxon>Paramecium</taxon>
    </lineage>
</organism>
<dbReference type="OrthoDB" id="310677at2759"/>
<sequence length="490" mass="57929">MQQKKYRIRILNSQLEKLLECEMNENVTGEDILELYEAFVKNQNQASVNLKGLEIYSQFKKKVMNIKETLHEILKSQENDELIIRNQSLSKLSSYIQQKPPVYNQNNDEFSKNYQSLSTQSQIQAKQPVYNQNNDEFQKKHQYLSTQSQIQSQPPVYNQNNDEFSKINQSKNYVEIQSKSSFHNQNNDEFSKIYQSKNQAEIQSKSSFHNQNNDEFSKINQSKNYVEIQSKASFHNQNNDEFSKIYQSKNQSQIQSQLPVYNQNNDEFSKINQPKNQSEIQSKQLIQNKNNEIFIFQNQYLSSQSELQHIQILIKLCFNQISCNKQQSFQFSRHDQLSKVGDKVLQWINKKKEECGLKFTIKGKDYWPFFVNLSLIDLNLINQDEILVEILFKLVVVLQDGKDKSYDIYINQYKRLSDLFQEVLIKFSLKEEGLSMEFQIKNDIYNQSQFDKTLSELNIEGKEKIIARVRYSGGSSNKRKSIYNFRKQIL</sequence>
<evidence type="ECO:0000313" key="3">
    <source>
        <dbReference type="Proteomes" id="UP000692954"/>
    </source>
</evidence>
<dbReference type="EMBL" id="CAJJDN010000002">
    <property type="protein sequence ID" value="CAD8046843.1"/>
    <property type="molecule type" value="Genomic_DNA"/>
</dbReference>
<accession>A0A8S1JW84</accession>
<comment type="caution">
    <text evidence="2">The sequence shown here is derived from an EMBL/GenBank/DDBJ whole genome shotgun (WGS) entry which is preliminary data.</text>
</comment>
<evidence type="ECO:0000256" key="1">
    <source>
        <dbReference type="SAM" id="MobiDB-lite"/>
    </source>
</evidence>
<gene>
    <name evidence="2" type="ORF">PSON_ATCC_30995.1.T0020094</name>
</gene>
<reference evidence="2" key="1">
    <citation type="submission" date="2021-01" db="EMBL/GenBank/DDBJ databases">
        <authorList>
            <consortium name="Genoscope - CEA"/>
            <person name="William W."/>
        </authorList>
    </citation>
    <scope>NUCLEOTIDE SEQUENCE</scope>
</reference>
<dbReference type="Proteomes" id="UP000692954">
    <property type="component" value="Unassembled WGS sequence"/>
</dbReference>